<reference evidence="1" key="1">
    <citation type="submission" date="2023-08" db="EMBL/GenBank/DDBJ databases">
        <title>A de novo genome assembly of Solanum verrucosum Schlechtendal, a Mexican diploid species geographically isolated from the other diploid A-genome species in potato relatives.</title>
        <authorList>
            <person name="Hosaka K."/>
        </authorList>
    </citation>
    <scope>NUCLEOTIDE SEQUENCE</scope>
    <source>
        <tissue evidence="1">Young leaves</tissue>
    </source>
</reference>
<dbReference type="EMBL" id="CP133613">
    <property type="protein sequence ID" value="WMV14614.1"/>
    <property type="molecule type" value="Genomic_DNA"/>
</dbReference>
<keyword evidence="2" id="KW-1185">Reference proteome</keyword>
<gene>
    <name evidence="1" type="ORF">MTR67_007999</name>
</gene>
<proteinExistence type="predicted"/>
<organism evidence="1 2">
    <name type="scientific">Solanum verrucosum</name>
    <dbReference type="NCBI Taxonomy" id="315347"/>
    <lineage>
        <taxon>Eukaryota</taxon>
        <taxon>Viridiplantae</taxon>
        <taxon>Streptophyta</taxon>
        <taxon>Embryophyta</taxon>
        <taxon>Tracheophyta</taxon>
        <taxon>Spermatophyta</taxon>
        <taxon>Magnoliopsida</taxon>
        <taxon>eudicotyledons</taxon>
        <taxon>Gunneridae</taxon>
        <taxon>Pentapetalae</taxon>
        <taxon>asterids</taxon>
        <taxon>lamiids</taxon>
        <taxon>Solanales</taxon>
        <taxon>Solanaceae</taxon>
        <taxon>Solanoideae</taxon>
        <taxon>Solaneae</taxon>
        <taxon>Solanum</taxon>
    </lineage>
</organism>
<name>A0AAF0Q752_SOLVR</name>
<dbReference type="Proteomes" id="UP001234989">
    <property type="component" value="Chromosome 2"/>
</dbReference>
<dbReference type="AlphaFoldDB" id="A0AAF0Q752"/>
<evidence type="ECO:0000313" key="2">
    <source>
        <dbReference type="Proteomes" id="UP001234989"/>
    </source>
</evidence>
<protein>
    <submittedName>
        <fullName evidence="1">Uncharacterized protein</fullName>
    </submittedName>
</protein>
<feature type="non-terminal residue" evidence="1">
    <location>
        <position position="95"/>
    </location>
</feature>
<accession>A0AAF0Q752</accession>
<evidence type="ECO:0000313" key="1">
    <source>
        <dbReference type="EMBL" id="WMV14614.1"/>
    </source>
</evidence>
<sequence>MRSVAHAEEERREVAKDVHRLARLGVRLMSISRGGVTVQNGAESFLVVKVKKKQDSDPILLELKGAVHNQRVEVEVLNIQIMLRSVPDLQFNNIS</sequence>